<evidence type="ECO:0000313" key="4">
    <source>
        <dbReference type="Proteomes" id="UP000319342"/>
    </source>
</evidence>
<dbReference type="AlphaFoldDB" id="A0A518D1J8"/>
<keyword evidence="3" id="KW-0808">Transferase</keyword>
<proteinExistence type="predicted"/>
<dbReference type="Pfam" id="PF02686">
    <property type="entry name" value="GatC"/>
    <property type="match status" value="1"/>
</dbReference>
<dbReference type="GO" id="GO:0016740">
    <property type="term" value="F:transferase activity"/>
    <property type="evidence" value="ECO:0007669"/>
    <property type="project" value="UniProtKB-KW"/>
</dbReference>
<dbReference type="RefSeq" id="WP_419185871.1">
    <property type="nucleotide sequence ID" value="NZ_CP036290.1"/>
</dbReference>
<dbReference type="Proteomes" id="UP000319342">
    <property type="component" value="Chromosome"/>
</dbReference>
<name>A0A518D1J8_9BACT</name>
<gene>
    <name evidence="3" type="ORF">Pla163_24840</name>
</gene>
<evidence type="ECO:0000256" key="1">
    <source>
        <dbReference type="ARBA" id="ARBA00014426"/>
    </source>
</evidence>
<keyword evidence="4" id="KW-1185">Reference proteome</keyword>
<accession>A0A518D1J8</accession>
<dbReference type="EMBL" id="CP036290">
    <property type="protein sequence ID" value="QDU85356.1"/>
    <property type="molecule type" value="Genomic_DNA"/>
</dbReference>
<organism evidence="3 4">
    <name type="scientific">Rohdeia mirabilis</name>
    <dbReference type="NCBI Taxonomy" id="2528008"/>
    <lineage>
        <taxon>Bacteria</taxon>
        <taxon>Pseudomonadati</taxon>
        <taxon>Planctomycetota</taxon>
        <taxon>Planctomycetia</taxon>
        <taxon>Planctomycetia incertae sedis</taxon>
        <taxon>Rohdeia</taxon>
    </lineage>
</organism>
<protein>
    <recommendedName>
        <fullName evidence="1">Glutamyl-tRNA(Gln) amidotransferase subunit C</fullName>
    </recommendedName>
</protein>
<feature type="region of interest" description="Disordered" evidence="2">
    <location>
        <begin position="1"/>
        <end position="35"/>
    </location>
</feature>
<evidence type="ECO:0000256" key="2">
    <source>
        <dbReference type="SAM" id="MobiDB-lite"/>
    </source>
</evidence>
<dbReference type="InterPro" id="IPR003837">
    <property type="entry name" value="GatC"/>
</dbReference>
<sequence>MATSDDRRPPLKGTPDAGSRESGAPHPEPSTLRREARLARLALDPQREASLSDDLVRILAAFESLQEVDVSNLEPLHQPLHASLAEPLRHAAPTDPAAAGTSRRDSRLAAPDPTSAVDRARLLEGAPEPIDGHFGVPRTIEQ</sequence>
<dbReference type="InterPro" id="IPR036113">
    <property type="entry name" value="Asp/Glu-ADT_sf_sub_c"/>
</dbReference>
<reference evidence="3 4" key="1">
    <citation type="submission" date="2019-02" db="EMBL/GenBank/DDBJ databases">
        <title>Deep-cultivation of Planctomycetes and their phenomic and genomic characterization uncovers novel biology.</title>
        <authorList>
            <person name="Wiegand S."/>
            <person name="Jogler M."/>
            <person name="Boedeker C."/>
            <person name="Pinto D."/>
            <person name="Vollmers J."/>
            <person name="Rivas-Marin E."/>
            <person name="Kohn T."/>
            <person name="Peeters S.H."/>
            <person name="Heuer A."/>
            <person name="Rast P."/>
            <person name="Oberbeckmann S."/>
            <person name="Bunk B."/>
            <person name="Jeske O."/>
            <person name="Meyerdierks A."/>
            <person name="Storesund J.E."/>
            <person name="Kallscheuer N."/>
            <person name="Luecker S."/>
            <person name="Lage O.M."/>
            <person name="Pohl T."/>
            <person name="Merkel B.J."/>
            <person name="Hornburger P."/>
            <person name="Mueller R.-W."/>
            <person name="Bruemmer F."/>
            <person name="Labrenz M."/>
            <person name="Spormann A.M."/>
            <person name="Op den Camp H."/>
            <person name="Overmann J."/>
            <person name="Amann R."/>
            <person name="Jetten M.S.M."/>
            <person name="Mascher T."/>
            <person name="Medema M.H."/>
            <person name="Devos D.P."/>
            <person name="Kaster A.-K."/>
            <person name="Ovreas L."/>
            <person name="Rohde M."/>
            <person name="Galperin M.Y."/>
            <person name="Jogler C."/>
        </authorList>
    </citation>
    <scope>NUCLEOTIDE SEQUENCE [LARGE SCALE GENOMIC DNA]</scope>
    <source>
        <strain evidence="3 4">Pla163</strain>
    </source>
</reference>
<dbReference type="Gene3D" id="1.10.20.60">
    <property type="entry name" value="Glu-tRNAGln amidotransferase C subunit, N-terminal domain"/>
    <property type="match status" value="1"/>
</dbReference>
<dbReference type="GO" id="GO:0006450">
    <property type="term" value="P:regulation of translational fidelity"/>
    <property type="evidence" value="ECO:0007669"/>
    <property type="project" value="InterPro"/>
</dbReference>
<feature type="region of interest" description="Disordered" evidence="2">
    <location>
        <begin position="84"/>
        <end position="142"/>
    </location>
</feature>
<evidence type="ECO:0000313" key="3">
    <source>
        <dbReference type="EMBL" id="QDU85356.1"/>
    </source>
</evidence>
<dbReference type="SUPFAM" id="SSF141000">
    <property type="entry name" value="Glu-tRNAGln amidotransferase C subunit"/>
    <property type="match status" value="1"/>
</dbReference>